<dbReference type="eggNOG" id="COG3316">
    <property type="taxonomic scope" value="Bacteria"/>
</dbReference>
<dbReference type="EMBL" id="CR378679">
    <property type="protein sequence ID" value="CAG23235.1"/>
    <property type="molecule type" value="Genomic_DNA"/>
</dbReference>
<gene>
    <name evidence="1" type="ordered locus">PBPRB1368</name>
</gene>
<reference evidence="2" key="1">
    <citation type="journal article" date="2005" name="Science">
        <title>Life at depth: Photobacterium profundum genome sequence and expression analysis.</title>
        <authorList>
            <person name="Vezzi A."/>
            <person name="Campanaro S."/>
            <person name="D'Angelo M."/>
            <person name="Simonato F."/>
            <person name="Vitulo N."/>
            <person name="Lauro F.M."/>
            <person name="Cestaro A."/>
            <person name="Malacrida G."/>
            <person name="Simionati B."/>
            <person name="Cannata N."/>
            <person name="Romualdi C."/>
            <person name="Bartlett D.H."/>
            <person name="Valle G."/>
        </authorList>
    </citation>
    <scope>NUCLEOTIDE SEQUENCE [LARGE SCALE GENOMIC DNA]</scope>
    <source>
        <strain evidence="2">ATCC BAA-1253 / SS9</strain>
    </source>
</reference>
<evidence type="ECO:0000313" key="1">
    <source>
        <dbReference type="EMBL" id="CAG23235.1"/>
    </source>
</evidence>
<organism evidence="1 2">
    <name type="scientific">Photobacterium profundum (strain SS9)</name>
    <dbReference type="NCBI Taxonomy" id="298386"/>
    <lineage>
        <taxon>Bacteria</taxon>
        <taxon>Pseudomonadati</taxon>
        <taxon>Pseudomonadota</taxon>
        <taxon>Gammaproteobacteria</taxon>
        <taxon>Vibrionales</taxon>
        <taxon>Vibrionaceae</taxon>
        <taxon>Photobacterium</taxon>
    </lineage>
</organism>
<evidence type="ECO:0000313" key="2">
    <source>
        <dbReference type="Proteomes" id="UP000000593"/>
    </source>
</evidence>
<dbReference type="Proteomes" id="UP000000593">
    <property type="component" value="Chromosome 2"/>
</dbReference>
<dbReference type="RefSeq" id="WP_011221413.1">
    <property type="nucleotide sequence ID" value="NC_006371.1"/>
</dbReference>
<name>Q6LHJ5_PHOPR</name>
<dbReference type="AlphaFoldDB" id="Q6LHJ5"/>
<dbReference type="HOGENOM" id="CLU_2480656_0_0_6"/>
<protein>
    <submittedName>
        <fullName evidence="1">Uncharacterized protein</fullName>
    </submittedName>
</protein>
<keyword evidence="2" id="KW-1185">Reference proteome</keyword>
<accession>Q6LHJ5</accession>
<proteinExistence type="predicted"/>
<dbReference type="KEGG" id="ppr:PBPRB1368"/>
<sequence length="87" mass="10024">MLVNAFVENWNGSLWYSSLLTISNPIIIDCLEWKSNEEVRPTQESVELWSMIQNGLLDNPEYLSVWGEFDALVALLRLEVITPELLL</sequence>